<dbReference type="GO" id="GO:0008360">
    <property type="term" value="P:regulation of cell shape"/>
    <property type="evidence" value="ECO:0007669"/>
    <property type="project" value="UniProtKB-UniRule"/>
</dbReference>
<evidence type="ECO:0000256" key="4">
    <source>
        <dbReference type="ARBA" id="ARBA00022984"/>
    </source>
</evidence>
<dbReference type="InterPro" id="IPR038063">
    <property type="entry name" value="Transpep_catalytic_dom"/>
</dbReference>
<name>A0A7Y3SSD5_9CLOT</name>
<evidence type="ECO:0000313" key="9">
    <source>
        <dbReference type="EMBL" id="NNU74484.1"/>
    </source>
</evidence>
<dbReference type="GO" id="GO:0018104">
    <property type="term" value="P:peptidoglycan-protein cross-linking"/>
    <property type="evidence" value="ECO:0007669"/>
    <property type="project" value="TreeGrafter"/>
</dbReference>
<organism evidence="9 10">
    <name type="scientific">Clostridium estertheticum</name>
    <dbReference type="NCBI Taxonomy" id="238834"/>
    <lineage>
        <taxon>Bacteria</taxon>
        <taxon>Bacillati</taxon>
        <taxon>Bacillota</taxon>
        <taxon>Clostridia</taxon>
        <taxon>Eubacteriales</taxon>
        <taxon>Clostridiaceae</taxon>
        <taxon>Clostridium</taxon>
    </lineage>
</organism>
<dbReference type="Gene3D" id="3.10.20.800">
    <property type="match status" value="1"/>
</dbReference>
<protein>
    <submittedName>
        <fullName evidence="9">L,D-transpeptidase family protein</fullName>
    </submittedName>
</protein>
<dbReference type="PROSITE" id="PS52029">
    <property type="entry name" value="LD_TPASE"/>
    <property type="match status" value="1"/>
</dbReference>
<dbReference type="EMBL" id="JABEYB010000001">
    <property type="protein sequence ID" value="NNU74484.1"/>
    <property type="molecule type" value="Genomic_DNA"/>
</dbReference>
<dbReference type="Pfam" id="PF12229">
    <property type="entry name" value="PG_binding_4"/>
    <property type="match status" value="2"/>
</dbReference>
<comment type="caution">
    <text evidence="9">The sequence shown here is derived from an EMBL/GenBank/DDBJ whole genome shotgun (WGS) entry which is preliminary data.</text>
</comment>
<dbReference type="GO" id="GO:0071972">
    <property type="term" value="F:peptidoglycan L,D-transpeptidase activity"/>
    <property type="evidence" value="ECO:0007669"/>
    <property type="project" value="TreeGrafter"/>
</dbReference>
<feature type="transmembrane region" description="Helical" evidence="7">
    <location>
        <begin position="21"/>
        <end position="40"/>
    </location>
</feature>
<dbReference type="InterPro" id="IPR022029">
    <property type="entry name" value="YoaR-like_PG-bd"/>
</dbReference>
<dbReference type="UniPathway" id="UPA00219"/>
<dbReference type="GO" id="GO:0016740">
    <property type="term" value="F:transferase activity"/>
    <property type="evidence" value="ECO:0007669"/>
    <property type="project" value="UniProtKB-KW"/>
</dbReference>
<evidence type="ECO:0000256" key="3">
    <source>
        <dbReference type="ARBA" id="ARBA00022960"/>
    </source>
</evidence>
<dbReference type="Gene3D" id="2.40.440.10">
    <property type="entry name" value="L,D-transpeptidase catalytic domain-like"/>
    <property type="match status" value="1"/>
</dbReference>
<feature type="active site" description="Proton donor/acceptor" evidence="6">
    <location>
        <position position="422"/>
    </location>
</feature>
<keyword evidence="3 6" id="KW-0133">Cell shape</keyword>
<dbReference type="CDD" id="cd16913">
    <property type="entry name" value="YkuD_like"/>
    <property type="match status" value="1"/>
</dbReference>
<dbReference type="AlphaFoldDB" id="A0A7Y3SSD5"/>
<dbReference type="SUPFAM" id="SSF141523">
    <property type="entry name" value="L,D-transpeptidase catalytic domain-like"/>
    <property type="match status" value="1"/>
</dbReference>
<dbReference type="SUPFAM" id="SSF143985">
    <property type="entry name" value="L,D-transpeptidase pre-catalytic domain-like"/>
    <property type="match status" value="1"/>
</dbReference>
<dbReference type="Pfam" id="PF03734">
    <property type="entry name" value="YkuD"/>
    <property type="match status" value="1"/>
</dbReference>
<dbReference type="Proteomes" id="UP000531659">
    <property type="component" value="Unassembled WGS sequence"/>
</dbReference>
<keyword evidence="4 6" id="KW-0573">Peptidoglycan synthesis</keyword>
<evidence type="ECO:0000259" key="8">
    <source>
        <dbReference type="PROSITE" id="PS52029"/>
    </source>
</evidence>
<dbReference type="InterPro" id="IPR038054">
    <property type="entry name" value="LD_TPept-like_central_sf"/>
</dbReference>
<keyword evidence="7" id="KW-0472">Membrane</keyword>
<dbReference type="PANTHER" id="PTHR30582:SF33">
    <property type="entry name" value="EXPORTED PROTEIN"/>
    <property type="match status" value="1"/>
</dbReference>
<accession>A0A7Y3SSD5</accession>
<reference evidence="9 10" key="1">
    <citation type="submission" date="2020-05" db="EMBL/GenBank/DDBJ databases">
        <title>Complete genome of Clostridium estertheticum subspecies estertheticum, isolated from Vacuum packed lamb meat from New Zealand imported to Switzerland.</title>
        <authorList>
            <person name="Wambui J."/>
            <person name="Stevens M.J.A."/>
            <person name="Stephan R."/>
        </authorList>
    </citation>
    <scope>NUCLEOTIDE SEQUENCE [LARGE SCALE GENOMIC DNA]</scope>
    <source>
        <strain evidence="9 10">CEST001</strain>
    </source>
</reference>
<evidence type="ECO:0000256" key="7">
    <source>
        <dbReference type="SAM" id="Phobius"/>
    </source>
</evidence>
<evidence type="ECO:0000256" key="6">
    <source>
        <dbReference type="PROSITE-ProRule" id="PRU01373"/>
    </source>
</evidence>
<dbReference type="GO" id="GO:0071555">
    <property type="term" value="P:cell wall organization"/>
    <property type="evidence" value="ECO:0007669"/>
    <property type="project" value="UniProtKB-UniRule"/>
</dbReference>
<evidence type="ECO:0000256" key="2">
    <source>
        <dbReference type="ARBA" id="ARBA00022679"/>
    </source>
</evidence>
<evidence type="ECO:0000313" key="10">
    <source>
        <dbReference type="Proteomes" id="UP000531659"/>
    </source>
</evidence>
<dbReference type="InterPro" id="IPR050979">
    <property type="entry name" value="LD-transpeptidase"/>
</dbReference>
<evidence type="ECO:0000256" key="1">
    <source>
        <dbReference type="ARBA" id="ARBA00004752"/>
    </source>
</evidence>
<dbReference type="PANTHER" id="PTHR30582">
    <property type="entry name" value="L,D-TRANSPEPTIDASE"/>
    <property type="match status" value="1"/>
</dbReference>
<keyword evidence="2" id="KW-0808">Transferase</keyword>
<sequence length="467" mass="52264">MQTPVHEKHKKSKKYRKTIKASIVTLPILIVIYLGVSMYFSNHFYYGFAINGINASCKTVEEVDSEMLTKSKTYTLDLKERNGVKEQIKANEIGLKYNAKDKIQALKESQNSFTWIFSFFSPKTSEMNGIVKYDDKLLKERFDKLAVSDSKKIIEPKDASFKYSDKGYVIVKEIKGNKVDGKQLYANLVSAIVKGETTVDLEAKNYYINPKYTSTSQKVKNAKVLLNKYITSKITYTFAGGEEVLDGSTIHNFLGVDKNLEITFDKDKMYKYVKKVDNNYNTYGKQRDFATSLKTTVKVGGGDYGWLVDRSGEVNDLIVAIKGGQSIKKEPHYTQTAASHDINDIGSTYVEINLTKQHLWFYKNGSLVVQGDVVTGGVSNHHQTPTGVYKLKYKEKNATLKGEGYSTPVDVFMPFNGGIGIHDLAARSSFGGSVYLTNGSHGCINCPPILAKTIYNNIDANTPVICY</sequence>
<feature type="domain" description="L,D-TPase catalytic" evidence="8">
    <location>
        <begin position="348"/>
        <end position="467"/>
    </location>
</feature>
<proteinExistence type="predicted"/>
<feature type="active site" description="Nucleophile" evidence="6">
    <location>
        <position position="443"/>
    </location>
</feature>
<keyword evidence="7" id="KW-0812">Transmembrane</keyword>
<comment type="pathway">
    <text evidence="1 6">Cell wall biogenesis; peptidoglycan biosynthesis.</text>
</comment>
<dbReference type="InterPro" id="IPR005490">
    <property type="entry name" value="LD_TPept_cat_dom"/>
</dbReference>
<keyword evidence="7" id="KW-1133">Transmembrane helix</keyword>
<evidence type="ECO:0000256" key="5">
    <source>
        <dbReference type="ARBA" id="ARBA00023316"/>
    </source>
</evidence>
<keyword evidence="5 6" id="KW-0961">Cell wall biogenesis/degradation</keyword>
<gene>
    <name evidence="9" type="ORF">HLQ16_00810</name>
</gene>
<dbReference type="GO" id="GO:0005576">
    <property type="term" value="C:extracellular region"/>
    <property type="evidence" value="ECO:0007669"/>
    <property type="project" value="TreeGrafter"/>
</dbReference>